<comment type="caution">
    <text evidence="1">The sequence shown here is derived from an EMBL/GenBank/DDBJ whole genome shotgun (WGS) entry which is preliminary data.</text>
</comment>
<reference evidence="1" key="1">
    <citation type="journal article" date="2015" name="Nature">
        <title>Complex archaea that bridge the gap between prokaryotes and eukaryotes.</title>
        <authorList>
            <person name="Spang A."/>
            <person name="Saw J.H."/>
            <person name="Jorgensen S.L."/>
            <person name="Zaremba-Niedzwiedzka K."/>
            <person name="Martijn J."/>
            <person name="Lind A.E."/>
            <person name="van Eijk R."/>
            <person name="Schleper C."/>
            <person name="Guy L."/>
            <person name="Ettema T.J."/>
        </authorList>
    </citation>
    <scope>NUCLEOTIDE SEQUENCE</scope>
</reference>
<dbReference type="EMBL" id="LAZR01051438">
    <property type="protein sequence ID" value="KKK85162.1"/>
    <property type="molecule type" value="Genomic_DNA"/>
</dbReference>
<dbReference type="AlphaFoldDB" id="A0A0F8YUN5"/>
<sequence>MRPEPTVIAGSLPEEIFEHREWFEYLRIKVHHRCPHGSKGWESYYAAPSFVYDVISLMHKRKSAIEREINSDWDYLRIEPEIGIVEELEGYGWDTKASAPDANCVENSNWLSIRVYARAYRLRPMSNEKAEIARELVAKYLDASALSLEEIVKKELRISPDAQIELVK</sequence>
<evidence type="ECO:0000313" key="1">
    <source>
        <dbReference type="EMBL" id="KKK85162.1"/>
    </source>
</evidence>
<proteinExistence type="predicted"/>
<name>A0A0F8YUN5_9ZZZZ</name>
<feature type="non-terminal residue" evidence="1">
    <location>
        <position position="168"/>
    </location>
</feature>
<gene>
    <name evidence="1" type="ORF">LCGC14_2776040</name>
</gene>
<accession>A0A0F8YUN5</accession>
<protein>
    <submittedName>
        <fullName evidence="1">Uncharacterized protein</fullName>
    </submittedName>
</protein>
<organism evidence="1">
    <name type="scientific">marine sediment metagenome</name>
    <dbReference type="NCBI Taxonomy" id="412755"/>
    <lineage>
        <taxon>unclassified sequences</taxon>
        <taxon>metagenomes</taxon>
        <taxon>ecological metagenomes</taxon>
    </lineage>
</organism>